<gene>
    <name evidence="3" type="ORF">FYJ57_09445</name>
</gene>
<protein>
    <submittedName>
        <fullName evidence="3">Uncharacterized protein</fullName>
    </submittedName>
</protein>
<keyword evidence="2" id="KW-0812">Transmembrane</keyword>
<organism evidence="3 4">
    <name type="scientific">Oliverpabstia intestinalis</name>
    <dbReference type="NCBI Taxonomy" id="2606633"/>
    <lineage>
        <taxon>Bacteria</taxon>
        <taxon>Bacillati</taxon>
        <taxon>Bacillota</taxon>
        <taxon>Clostridia</taxon>
        <taxon>Lachnospirales</taxon>
        <taxon>Lachnospiraceae</taxon>
        <taxon>Oliverpabstia</taxon>
    </lineage>
</organism>
<comment type="caution">
    <text evidence="3">The sequence shown here is derived from an EMBL/GenBank/DDBJ whole genome shotgun (WGS) entry which is preliminary data.</text>
</comment>
<reference evidence="3 4" key="1">
    <citation type="submission" date="2019-08" db="EMBL/GenBank/DDBJ databases">
        <title>In-depth cultivation of the pig gut microbiome towards novel bacterial diversity and tailored functional studies.</title>
        <authorList>
            <person name="Wylensek D."/>
            <person name="Hitch T.C.A."/>
            <person name="Clavel T."/>
        </authorList>
    </citation>
    <scope>NUCLEOTIDE SEQUENCE [LARGE SCALE GENOMIC DNA]</scope>
    <source>
        <strain evidence="3 4">BSM-380-WT-5A</strain>
    </source>
</reference>
<keyword evidence="2" id="KW-1133">Transmembrane helix</keyword>
<feature type="compositionally biased region" description="Basic and acidic residues" evidence="1">
    <location>
        <begin position="68"/>
        <end position="77"/>
    </location>
</feature>
<dbReference type="Proteomes" id="UP000440513">
    <property type="component" value="Unassembled WGS sequence"/>
</dbReference>
<keyword evidence="2" id="KW-0472">Membrane</keyword>
<dbReference type="AlphaFoldDB" id="A0A7X2P4Q2"/>
<feature type="transmembrane region" description="Helical" evidence="2">
    <location>
        <begin position="10"/>
        <end position="28"/>
    </location>
</feature>
<evidence type="ECO:0000313" key="4">
    <source>
        <dbReference type="Proteomes" id="UP000440513"/>
    </source>
</evidence>
<evidence type="ECO:0000313" key="3">
    <source>
        <dbReference type="EMBL" id="MST66942.1"/>
    </source>
</evidence>
<feature type="region of interest" description="Disordered" evidence="1">
    <location>
        <begin position="58"/>
        <end position="77"/>
    </location>
</feature>
<evidence type="ECO:0000256" key="1">
    <source>
        <dbReference type="SAM" id="MobiDB-lite"/>
    </source>
</evidence>
<proteinExistence type="predicted"/>
<sequence length="137" mass="16113">MKKKDKIRKIIVYSLAVIFLLGSIQVHVPSGNPQWMLSEKETVLTSFSEDMKLVDCKKEENENGPFNEGKEENRQSQDGERLLYYLALGEFLMFLGTLLSGTGQIEKFSRKYLERMVYVIRYMQDMDGRKKHHFCYE</sequence>
<accession>A0A7X2P4Q2</accession>
<dbReference type="EMBL" id="VUMS01000015">
    <property type="protein sequence ID" value="MST66942.1"/>
    <property type="molecule type" value="Genomic_DNA"/>
</dbReference>
<keyword evidence="4" id="KW-1185">Reference proteome</keyword>
<dbReference type="RefSeq" id="WP_154432455.1">
    <property type="nucleotide sequence ID" value="NZ_JBQHRC010000001.1"/>
</dbReference>
<evidence type="ECO:0000256" key="2">
    <source>
        <dbReference type="SAM" id="Phobius"/>
    </source>
</evidence>
<feature type="transmembrane region" description="Helical" evidence="2">
    <location>
        <begin position="82"/>
        <end position="101"/>
    </location>
</feature>
<name>A0A7X2P4Q2_9FIRM</name>